<feature type="compositionally biased region" description="Basic and acidic residues" evidence="9">
    <location>
        <begin position="301"/>
        <end position="313"/>
    </location>
</feature>
<dbReference type="InterPro" id="IPR001841">
    <property type="entry name" value="Znf_RING"/>
</dbReference>
<evidence type="ECO:0000256" key="3">
    <source>
        <dbReference type="ARBA" id="ARBA00022723"/>
    </source>
</evidence>
<dbReference type="PROSITE" id="PS50089">
    <property type="entry name" value="ZF_RING_2"/>
    <property type="match status" value="1"/>
</dbReference>
<keyword evidence="4 8" id="KW-0863">Zinc-finger</keyword>
<name>A0AAD4KZ81_9EURO</name>
<accession>A0AAD4KZ81</accession>
<evidence type="ECO:0000256" key="6">
    <source>
        <dbReference type="ARBA" id="ARBA00022989"/>
    </source>
</evidence>
<dbReference type="GO" id="GO:0016020">
    <property type="term" value="C:membrane"/>
    <property type="evidence" value="ECO:0007669"/>
    <property type="project" value="UniProtKB-SubCell"/>
</dbReference>
<protein>
    <recommendedName>
        <fullName evidence="11">RING-type domain-containing protein</fullName>
    </recommendedName>
</protein>
<dbReference type="GO" id="GO:0008270">
    <property type="term" value="F:zinc ion binding"/>
    <property type="evidence" value="ECO:0007669"/>
    <property type="project" value="UniProtKB-KW"/>
</dbReference>
<dbReference type="SMART" id="SM00184">
    <property type="entry name" value="RING"/>
    <property type="match status" value="1"/>
</dbReference>
<dbReference type="RefSeq" id="XP_046074251.1">
    <property type="nucleotide sequence ID" value="XM_046210905.1"/>
</dbReference>
<dbReference type="GeneID" id="70241192"/>
<evidence type="ECO:0000256" key="7">
    <source>
        <dbReference type="ARBA" id="ARBA00023136"/>
    </source>
</evidence>
<dbReference type="PANTHER" id="PTHR46539:SF1">
    <property type="entry name" value="E3 UBIQUITIN-PROTEIN LIGASE ATL42"/>
    <property type="match status" value="1"/>
</dbReference>
<feature type="compositionally biased region" description="Low complexity" evidence="9">
    <location>
        <begin position="182"/>
        <end position="197"/>
    </location>
</feature>
<organism evidence="12 13">
    <name type="scientific">Talaromyces proteolyticus</name>
    <dbReference type="NCBI Taxonomy" id="1131652"/>
    <lineage>
        <taxon>Eukaryota</taxon>
        <taxon>Fungi</taxon>
        <taxon>Dikarya</taxon>
        <taxon>Ascomycota</taxon>
        <taxon>Pezizomycotina</taxon>
        <taxon>Eurotiomycetes</taxon>
        <taxon>Eurotiomycetidae</taxon>
        <taxon>Eurotiales</taxon>
        <taxon>Trichocomaceae</taxon>
        <taxon>Talaromyces</taxon>
        <taxon>Talaromyces sect. Bacilispori</taxon>
    </lineage>
</organism>
<feature type="region of interest" description="Disordered" evidence="9">
    <location>
        <begin position="181"/>
        <end position="200"/>
    </location>
</feature>
<feature type="compositionally biased region" description="Polar residues" evidence="9">
    <location>
        <begin position="499"/>
        <end position="510"/>
    </location>
</feature>
<comment type="caution">
    <text evidence="12">The sequence shown here is derived from an EMBL/GenBank/DDBJ whole genome shotgun (WGS) entry which is preliminary data.</text>
</comment>
<feature type="region of interest" description="Disordered" evidence="9">
    <location>
        <begin position="301"/>
        <end position="325"/>
    </location>
</feature>
<keyword evidence="5" id="KW-0862">Zinc</keyword>
<evidence type="ECO:0000259" key="11">
    <source>
        <dbReference type="PROSITE" id="PS50089"/>
    </source>
</evidence>
<comment type="subcellular location">
    <subcellularLocation>
        <location evidence="1">Membrane</location>
    </subcellularLocation>
</comment>
<dbReference type="SUPFAM" id="SSF57850">
    <property type="entry name" value="RING/U-box"/>
    <property type="match status" value="1"/>
</dbReference>
<feature type="compositionally biased region" description="Basic and acidic residues" evidence="9">
    <location>
        <begin position="513"/>
        <end position="530"/>
    </location>
</feature>
<evidence type="ECO:0000256" key="1">
    <source>
        <dbReference type="ARBA" id="ARBA00004370"/>
    </source>
</evidence>
<evidence type="ECO:0000256" key="8">
    <source>
        <dbReference type="PROSITE-ProRule" id="PRU00175"/>
    </source>
</evidence>
<evidence type="ECO:0000256" key="4">
    <source>
        <dbReference type="ARBA" id="ARBA00022771"/>
    </source>
</evidence>
<feature type="compositionally biased region" description="Polar residues" evidence="9">
    <location>
        <begin position="314"/>
        <end position="325"/>
    </location>
</feature>
<keyword evidence="3" id="KW-0479">Metal-binding</keyword>
<feature type="region of interest" description="Disordered" evidence="9">
    <location>
        <begin position="494"/>
        <end position="556"/>
    </location>
</feature>
<keyword evidence="7 10" id="KW-0472">Membrane</keyword>
<reference evidence="12" key="1">
    <citation type="submission" date="2021-12" db="EMBL/GenBank/DDBJ databases">
        <title>Convergent genome expansion in fungi linked to evolution of root-endophyte symbiosis.</title>
        <authorList>
            <consortium name="DOE Joint Genome Institute"/>
            <person name="Ke Y.-H."/>
            <person name="Bonito G."/>
            <person name="Liao H.-L."/>
            <person name="Looney B."/>
            <person name="Rojas-Flechas A."/>
            <person name="Nash J."/>
            <person name="Hameed K."/>
            <person name="Schadt C."/>
            <person name="Martin F."/>
            <person name="Crous P.W."/>
            <person name="Miettinen O."/>
            <person name="Magnuson J.K."/>
            <person name="Labbe J."/>
            <person name="Jacobson D."/>
            <person name="Doktycz M.J."/>
            <person name="Veneault-Fourrey C."/>
            <person name="Kuo A."/>
            <person name="Mondo S."/>
            <person name="Calhoun S."/>
            <person name="Riley R."/>
            <person name="Ohm R."/>
            <person name="LaButti K."/>
            <person name="Andreopoulos B."/>
            <person name="Pangilinan J."/>
            <person name="Nolan M."/>
            <person name="Tritt A."/>
            <person name="Clum A."/>
            <person name="Lipzen A."/>
            <person name="Daum C."/>
            <person name="Barry K."/>
            <person name="Grigoriev I.V."/>
            <person name="Vilgalys R."/>
        </authorList>
    </citation>
    <scope>NUCLEOTIDE SEQUENCE</scope>
    <source>
        <strain evidence="12">PMI_201</strain>
    </source>
</reference>
<evidence type="ECO:0000256" key="5">
    <source>
        <dbReference type="ARBA" id="ARBA00022833"/>
    </source>
</evidence>
<feature type="domain" description="RING-type" evidence="11">
    <location>
        <begin position="382"/>
        <end position="425"/>
    </location>
</feature>
<gene>
    <name evidence="12" type="ORF">BGW36DRAFT_292315</name>
</gene>
<evidence type="ECO:0000256" key="10">
    <source>
        <dbReference type="SAM" id="Phobius"/>
    </source>
</evidence>
<keyword evidence="6 10" id="KW-1133">Transmembrane helix</keyword>
<dbReference type="PANTHER" id="PTHR46539">
    <property type="entry name" value="E3 UBIQUITIN-PROTEIN LIGASE ATL42"/>
    <property type="match status" value="1"/>
</dbReference>
<dbReference type="AlphaFoldDB" id="A0AAD4KZ81"/>
<evidence type="ECO:0000256" key="2">
    <source>
        <dbReference type="ARBA" id="ARBA00022692"/>
    </source>
</evidence>
<evidence type="ECO:0000256" key="9">
    <source>
        <dbReference type="SAM" id="MobiDB-lite"/>
    </source>
</evidence>
<dbReference type="CDD" id="cd16454">
    <property type="entry name" value="RING-H2_PA-TM-RING"/>
    <property type="match status" value="1"/>
</dbReference>
<sequence length="556" mass="62672">MTTAVTLFAGPGTLDCGYTNGISHGNTLQESVSFRFVLDGTIRTLSNNMPPADDSYRGLLFVPDLDIDDTCNTITVPFVPSNVTRRIDLPEYDHDIIGIAPWVNANCTQAYLAASRRENARALIFYQPDSNADHESTKPPPADDKIWDLGDNGQWKTDNEFPVYAIPGPSGSKLMHQLTKYSGHSSNNSTNNTADNTSGEDPRFAVRCARLYALLDFAPETSSSVPGIWVFILAILGALVFLMLLAYLTTQHIQRKRRENLQRRLVTGEIDLEHLGIKRLVVPPHLLSQLPVYIYPDEAERKTSCDPERKSHETGTTQRCDLNGSNETLNTEIQDQQSPSPQPFPNEVYDESISAILEEVSPNSQPPRTKKGSRLTFSQLTCAICLDDFVPGSSLVRELPCTHIFHPECVDTFLMRDGSTCPVCKHNVLPPSFISDQVTNFMVRREQQIRRLHSHQDGDLELEGLYLTSFERMQVRFRRLFRRLFRRNRFGASEEDGQIESNQRPPLSSEQSDETRQAEDHDPARREMIQRRAMALLGMPVNNNATRISEESHSLP</sequence>
<dbReference type="EMBL" id="JAJTJA010000004">
    <property type="protein sequence ID" value="KAH8700545.1"/>
    <property type="molecule type" value="Genomic_DNA"/>
</dbReference>
<dbReference type="Proteomes" id="UP001201262">
    <property type="component" value="Unassembled WGS sequence"/>
</dbReference>
<feature type="transmembrane region" description="Helical" evidence="10">
    <location>
        <begin position="228"/>
        <end position="248"/>
    </location>
</feature>
<keyword evidence="13" id="KW-1185">Reference proteome</keyword>
<dbReference type="InterPro" id="IPR013083">
    <property type="entry name" value="Znf_RING/FYVE/PHD"/>
</dbReference>
<dbReference type="Gene3D" id="3.30.40.10">
    <property type="entry name" value="Zinc/RING finger domain, C3HC4 (zinc finger)"/>
    <property type="match status" value="1"/>
</dbReference>
<evidence type="ECO:0000313" key="12">
    <source>
        <dbReference type="EMBL" id="KAH8700545.1"/>
    </source>
</evidence>
<evidence type="ECO:0000313" key="13">
    <source>
        <dbReference type="Proteomes" id="UP001201262"/>
    </source>
</evidence>
<keyword evidence="2 10" id="KW-0812">Transmembrane</keyword>
<proteinExistence type="predicted"/>
<dbReference type="Pfam" id="PF13639">
    <property type="entry name" value="zf-RING_2"/>
    <property type="match status" value="1"/>
</dbReference>